<organism evidence="8 9">
    <name type="scientific">Candidatus Wildermuthbacteria bacterium RIFCSPLOWO2_02_FULL_47_9c</name>
    <dbReference type="NCBI Taxonomy" id="1802466"/>
    <lineage>
        <taxon>Bacteria</taxon>
        <taxon>Candidatus Wildermuthiibacteriota</taxon>
    </lineage>
</organism>
<feature type="domain" description="Nudix hydrolase" evidence="7">
    <location>
        <begin position="2"/>
        <end position="138"/>
    </location>
</feature>
<dbReference type="PRINTS" id="PR00502">
    <property type="entry name" value="NUDIXFAMILY"/>
</dbReference>
<name>A0A1G2RWQ2_9BACT</name>
<dbReference type="InterPro" id="IPR020476">
    <property type="entry name" value="Nudix_hydrolase"/>
</dbReference>
<comment type="caution">
    <text evidence="8">The sequence shown here is derived from an EMBL/GenBank/DDBJ whole genome shotgun (WGS) entry which is preliminary data.</text>
</comment>
<evidence type="ECO:0000256" key="5">
    <source>
        <dbReference type="ARBA" id="ARBA00032644"/>
    </source>
</evidence>
<gene>
    <name evidence="8" type="ORF">A3J30_03595</name>
</gene>
<dbReference type="PROSITE" id="PS51462">
    <property type="entry name" value="NUDIX"/>
    <property type="match status" value="1"/>
</dbReference>
<dbReference type="Gene3D" id="3.90.79.10">
    <property type="entry name" value="Nucleoside Triphosphate Pyrophosphohydrolase"/>
    <property type="match status" value="1"/>
</dbReference>
<evidence type="ECO:0000256" key="6">
    <source>
        <dbReference type="RuleBase" id="RU003476"/>
    </source>
</evidence>
<dbReference type="PROSITE" id="PS00893">
    <property type="entry name" value="NUDIX_BOX"/>
    <property type="match status" value="1"/>
</dbReference>
<dbReference type="InterPro" id="IPR020084">
    <property type="entry name" value="NUDIX_hydrolase_CS"/>
</dbReference>
<keyword evidence="4 6" id="KW-0378">Hydrolase</keyword>
<evidence type="ECO:0000259" key="7">
    <source>
        <dbReference type="PROSITE" id="PS51462"/>
    </source>
</evidence>
<keyword evidence="3" id="KW-0547">Nucleotide-binding</keyword>
<dbReference type="GO" id="GO:0006754">
    <property type="term" value="P:ATP biosynthetic process"/>
    <property type="evidence" value="ECO:0007669"/>
    <property type="project" value="TreeGrafter"/>
</dbReference>
<dbReference type="InterPro" id="IPR051325">
    <property type="entry name" value="Nudix_hydrolase_domain"/>
</dbReference>
<evidence type="ECO:0000313" key="8">
    <source>
        <dbReference type="EMBL" id="OHA76849.1"/>
    </source>
</evidence>
<dbReference type="AlphaFoldDB" id="A0A1G2RWQ2"/>
<dbReference type="InterPro" id="IPR003565">
    <property type="entry name" value="Tetra_PHTase"/>
</dbReference>
<dbReference type="EMBL" id="MHUL01000022">
    <property type="protein sequence ID" value="OHA76849.1"/>
    <property type="molecule type" value="Genomic_DNA"/>
</dbReference>
<reference evidence="8 9" key="1">
    <citation type="journal article" date="2016" name="Nat. Commun.">
        <title>Thousands of microbial genomes shed light on interconnected biogeochemical processes in an aquifer system.</title>
        <authorList>
            <person name="Anantharaman K."/>
            <person name="Brown C.T."/>
            <person name="Hug L.A."/>
            <person name="Sharon I."/>
            <person name="Castelle C.J."/>
            <person name="Probst A.J."/>
            <person name="Thomas B.C."/>
            <person name="Singh A."/>
            <person name="Wilkins M.J."/>
            <person name="Karaoz U."/>
            <person name="Brodie E.L."/>
            <person name="Williams K.H."/>
            <person name="Hubbard S.S."/>
            <person name="Banfield J.F."/>
        </authorList>
    </citation>
    <scope>NUCLEOTIDE SEQUENCE [LARGE SCALE GENOMIC DNA]</scope>
</reference>
<dbReference type="InterPro" id="IPR015797">
    <property type="entry name" value="NUDIX_hydrolase-like_dom_sf"/>
</dbReference>
<evidence type="ECO:0000256" key="1">
    <source>
        <dbReference type="ARBA" id="ARBA00005582"/>
    </source>
</evidence>
<protein>
    <recommendedName>
        <fullName evidence="2">Bis(5'-nucleosyl)-tetraphosphatase [asymmetrical]</fullName>
    </recommendedName>
    <alternativeName>
        <fullName evidence="5">Diadenosine 5',5'''-P1,P4-tetraphosphate asymmetrical hydrolase</fullName>
    </alternativeName>
</protein>
<dbReference type="GO" id="GO:0004081">
    <property type="term" value="F:bis(5'-nucleosyl)-tetraphosphatase (asymmetrical) activity"/>
    <property type="evidence" value="ECO:0007669"/>
    <property type="project" value="TreeGrafter"/>
</dbReference>
<dbReference type="InterPro" id="IPR000086">
    <property type="entry name" value="NUDIX_hydrolase_dom"/>
</dbReference>
<dbReference type="PANTHER" id="PTHR21340:SF0">
    <property type="entry name" value="BIS(5'-NUCLEOSYL)-TETRAPHOSPHATASE [ASYMMETRICAL]"/>
    <property type="match status" value="1"/>
</dbReference>
<accession>A0A1G2RWQ2</accession>
<dbReference type="GO" id="GO:0006167">
    <property type="term" value="P:AMP biosynthetic process"/>
    <property type="evidence" value="ECO:0007669"/>
    <property type="project" value="TreeGrafter"/>
</dbReference>
<sequence>MKKERSAGAVICRIEKGEPLYLLLHYPSSAKAKEEYWDLPKGHVEEGELEEETVRREVAEETGLSDLGIFEGFRETISYWFQFGRERISKEVVFYLAQTDQEKVTISSEHLGFQWLDYAKAQEKLTYENARRVLKKAHHFIRAKGV</sequence>
<proteinExistence type="inferred from homology"/>
<dbReference type="PANTHER" id="PTHR21340">
    <property type="entry name" value="DIADENOSINE 5,5-P1,P4-TETRAPHOSPHATE PYROPHOSPHOHYDROLASE MUTT"/>
    <property type="match status" value="1"/>
</dbReference>
<evidence type="ECO:0000256" key="4">
    <source>
        <dbReference type="ARBA" id="ARBA00022801"/>
    </source>
</evidence>
<dbReference type="CDD" id="cd03428">
    <property type="entry name" value="NUDIX_Ap4A_Nudt2"/>
    <property type="match status" value="1"/>
</dbReference>
<dbReference type="Proteomes" id="UP000178222">
    <property type="component" value="Unassembled WGS sequence"/>
</dbReference>
<dbReference type="SUPFAM" id="SSF55811">
    <property type="entry name" value="Nudix"/>
    <property type="match status" value="1"/>
</dbReference>
<dbReference type="GO" id="GO:0000166">
    <property type="term" value="F:nucleotide binding"/>
    <property type="evidence" value="ECO:0007669"/>
    <property type="project" value="UniProtKB-KW"/>
</dbReference>
<evidence type="ECO:0000256" key="2">
    <source>
        <dbReference type="ARBA" id="ARBA00018911"/>
    </source>
</evidence>
<evidence type="ECO:0000313" key="9">
    <source>
        <dbReference type="Proteomes" id="UP000178222"/>
    </source>
</evidence>
<dbReference type="Pfam" id="PF00293">
    <property type="entry name" value="NUDIX"/>
    <property type="match status" value="1"/>
</dbReference>
<comment type="similarity">
    <text evidence="1 6">Belongs to the Nudix hydrolase family.</text>
</comment>
<evidence type="ECO:0000256" key="3">
    <source>
        <dbReference type="ARBA" id="ARBA00022741"/>
    </source>
</evidence>